<keyword evidence="3" id="KW-1185">Reference proteome</keyword>
<dbReference type="GO" id="GO:0006950">
    <property type="term" value="P:response to stress"/>
    <property type="evidence" value="ECO:0007669"/>
    <property type="project" value="UniProtKB-ARBA"/>
</dbReference>
<protein>
    <submittedName>
        <fullName evidence="2">ATP diphosphatase</fullName>
    </submittedName>
</protein>
<dbReference type="GO" id="GO:0046076">
    <property type="term" value="P:dTTP catabolic process"/>
    <property type="evidence" value="ECO:0007669"/>
    <property type="project" value="TreeGrafter"/>
</dbReference>
<reference evidence="2 3" key="1">
    <citation type="submission" date="2019-07" db="EMBL/GenBank/DDBJ databases">
        <title>Genome sequencing of lignin-degrading bacterial isolates.</title>
        <authorList>
            <person name="Gladden J."/>
        </authorList>
    </citation>
    <scope>NUCLEOTIDE SEQUENCE [LARGE SCALE GENOMIC DNA]</scope>
    <source>
        <strain evidence="2 3">J19</strain>
    </source>
</reference>
<evidence type="ECO:0000313" key="2">
    <source>
        <dbReference type="EMBL" id="TWH03648.1"/>
    </source>
</evidence>
<dbReference type="NCBIfam" id="TIGR00444">
    <property type="entry name" value="mazG"/>
    <property type="match status" value="1"/>
</dbReference>
<dbReference type="GO" id="GO:0047429">
    <property type="term" value="F:nucleoside triphosphate diphosphatase activity"/>
    <property type="evidence" value="ECO:0007669"/>
    <property type="project" value="InterPro"/>
</dbReference>
<dbReference type="GO" id="GO:0046081">
    <property type="term" value="P:dUTP catabolic process"/>
    <property type="evidence" value="ECO:0007669"/>
    <property type="project" value="TreeGrafter"/>
</dbReference>
<dbReference type="Pfam" id="PF03819">
    <property type="entry name" value="MazG"/>
    <property type="match status" value="2"/>
</dbReference>
<dbReference type="GO" id="GO:0046047">
    <property type="term" value="P:TTP catabolic process"/>
    <property type="evidence" value="ECO:0007669"/>
    <property type="project" value="TreeGrafter"/>
</dbReference>
<dbReference type="NCBIfam" id="NF007113">
    <property type="entry name" value="PRK09562.1"/>
    <property type="match status" value="1"/>
</dbReference>
<proteinExistence type="predicted"/>
<dbReference type="Gene3D" id="1.10.287.1080">
    <property type="entry name" value="MazG-like"/>
    <property type="match status" value="2"/>
</dbReference>
<gene>
    <name evidence="2" type="ORF">L613_007900000140</name>
</gene>
<dbReference type="PANTHER" id="PTHR30522">
    <property type="entry name" value="NUCLEOSIDE TRIPHOSPHATE PYROPHOSPHOHYDROLASE"/>
    <property type="match status" value="1"/>
</dbReference>
<accession>A0A562D241</accession>
<dbReference type="FunFam" id="1.10.287.1080:FF:000001">
    <property type="entry name" value="Nucleoside triphosphate pyrophosphohydrolase"/>
    <property type="match status" value="1"/>
</dbReference>
<dbReference type="PANTHER" id="PTHR30522:SF0">
    <property type="entry name" value="NUCLEOSIDE TRIPHOSPHATE PYROPHOSPHOHYDROLASE"/>
    <property type="match status" value="1"/>
</dbReference>
<feature type="domain" description="NTP pyrophosphohydrolase MazG-like" evidence="1">
    <location>
        <begin position="205"/>
        <end position="270"/>
    </location>
</feature>
<dbReference type="InterPro" id="IPR004518">
    <property type="entry name" value="MazG-like_dom"/>
</dbReference>
<name>A0A562D241_9GAMM</name>
<dbReference type="SUPFAM" id="SSF101386">
    <property type="entry name" value="all-alpha NTP pyrophosphatases"/>
    <property type="match status" value="2"/>
</dbReference>
<dbReference type="InterPro" id="IPR011551">
    <property type="entry name" value="NTP_PyrPHydrolase_MazG"/>
</dbReference>
<dbReference type="GO" id="GO:0046061">
    <property type="term" value="P:dATP catabolic process"/>
    <property type="evidence" value="ECO:0007669"/>
    <property type="project" value="TreeGrafter"/>
</dbReference>
<dbReference type="InterPro" id="IPR048011">
    <property type="entry name" value="NTP-PPase_MazG-like_C"/>
</dbReference>
<dbReference type="GO" id="GO:0046052">
    <property type="term" value="P:UTP catabolic process"/>
    <property type="evidence" value="ECO:0007669"/>
    <property type="project" value="TreeGrafter"/>
</dbReference>
<organism evidence="2 3">
    <name type="scientific">Pseudoxanthomonas taiwanensis J19</name>
    <dbReference type="NCBI Taxonomy" id="935569"/>
    <lineage>
        <taxon>Bacteria</taxon>
        <taxon>Pseudomonadati</taxon>
        <taxon>Pseudomonadota</taxon>
        <taxon>Gammaproteobacteria</taxon>
        <taxon>Lysobacterales</taxon>
        <taxon>Lysobacteraceae</taxon>
        <taxon>Pseudoxanthomonas</taxon>
    </lineage>
</organism>
<evidence type="ECO:0000313" key="3">
    <source>
        <dbReference type="Proteomes" id="UP000321583"/>
    </source>
</evidence>
<evidence type="ECO:0000259" key="1">
    <source>
        <dbReference type="Pfam" id="PF03819"/>
    </source>
</evidence>
<dbReference type="EMBL" id="VLJS01000112">
    <property type="protein sequence ID" value="TWH03648.1"/>
    <property type="molecule type" value="Genomic_DNA"/>
</dbReference>
<dbReference type="CDD" id="cd11528">
    <property type="entry name" value="NTP-PPase_MazG_Nterm"/>
    <property type="match status" value="1"/>
</dbReference>
<dbReference type="CDD" id="cd11529">
    <property type="entry name" value="NTP-PPase_MazG_Cterm"/>
    <property type="match status" value="1"/>
</dbReference>
<dbReference type="Proteomes" id="UP000321583">
    <property type="component" value="Unassembled WGS sequence"/>
</dbReference>
<dbReference type="GO" id="GO:0006203">
    <property type="term" value="P:dGTP catabolic process"/>
    <property type="evidence" value="ECO:0007669"/>
    <property type="project" value="TreeGrafter"/>
</dbReference>
<feature type="domain" description="NTP pyrophosphohydrolase MazG-like" evidence="1">
    <location>
        <begin position="67"/>
        <end position="140"/>
    </location>
</feature>
<sequence length="311" mass="34525">MRRPPPKPAPLPLLLLLLLLELELELEPARFPARVRAMPTERPIDRLLAIMARLRDPQGGCPWDLEQDFSTIAPYTIEEAYEVADAIDRKDLAALKDELGDLLLQVVFHAQMAAEQGAFAFDDVANAISDKMVRRHPHVFGEASFADAEEQTLNWEAIKRAERQAAGEQDTSALAGISRGLPEWQRAVKLQSRAARTGFDWPGPEPVLEKLQEEIAEVRAEFARGDVAANRERLEDEIGDLLFVAANVARHAKVDPGAALRRANHKFERRFRAMEALAAAAGTPLPTLTLEQQEALWQQVKQAEREGAGAA</sequence>
<dbReference type="AlphaFoldDB" id="A0A562D241"/>
<dbReference type="InterPro" id="IPR048015">
    <property type="entry name" value="NTP-PPase_MazG-like_N"/>
</dbReference>
<comment type="caution">
    <text evidence="2">The sequence shown here is derived from an EMBL/GenBank/DDBJ whole genome shotgun (WGS) entry which is preliminary data.</text>
</comment>